<dbReference type="Proteomes" id="UP000239210">
    <property type="component" value="Unassembled WGS sequence"/>
</dbReference>
<name>A0A2T0U007_9ACTN</name>
<dbReference type="Gene3D" id="1.10.10.10">
    <property type="entry name" value="Winged helix-like DNA-binding domain superfamily/Winged helix DNA-binding domain"/>
    <property type="match status" value="1"/>
</dbReference>
<dbReference type="Pfam" id="PF12840">
    <property type="entry name" value="HTH_20"/>
    <property type="match status" value="1"/>
</dbReference>
<dbReference type="AlphaFoldDB" id="A0A2T0U007"/>
<keyword evidence="3" id="KW-1185">Reference proteome</keyword>
<evidence type="ECO:0000313" key="2">
    <source>
        <dbReference type="EMBL" id="PRY51252.1"/>
    </source>
</evidence>
<dbReference type="CDD" id="cd00090">
    <property type="entry name" value="HTH_ARSR"/>
    <property type="match status" value="1"/>
</dbReference>
<dbReference type="InterPro" id="IPR001845">
    <property type="entry name" value="HTH_ArsR_DNA-bd_dom"/>
</dbReference>
<proteinExistence type="predicted"/>
<dbReference type="InterPro" id="IPR036388">
    <property type="entry name" value="WH-like_DNA-bd_sf"/>
</dbReference>
<dbReference type="OrthoDB" id="7945987at2"/>
<protein>
    <submittedName>
        <fullName evidence="2">Helix-turn-helix protein</fullName>
    </submittedName>
</protein>
<accession>A0A2T0U007</accession>
<dbReference type="GO" id="GO:0003700">
    <property type="term" value="F:DNA-binding transcription factor activity"/>
    <property type="evidence" value="ECO:0007669"/>
    <property type="project" value="InterPro"/>
</dbReference>
<dbReference type="EMBL" id="PVTG01000002">
    <property type="protein sequence ID" value="PRY51252.1"/>
    <property type="molecule type" value="Genomic_DNA"/>
</dbReference>
<gene>
    <name evidence="2" type="ORF">LY71_102318</name>
</gene>
<evidence type="ECO:0000259" key="1">
    <source>
        <dbReference type="SMART" id="SM00418"/>
    </source>
</evidence>
<dbReference type="InterPro" id="IPR036390">
    <property type="entry name" value="WH_DNA-bd_sf"/>
</dbReference>
<comment type="caution">
    <text evidence="2">The sequence shown here is derived from an EMBL/GenBank/DDBJ whole genome shotgun (WGS) entry which is preliminary data.</text>
</comment>
<dbReference type="SUPFAM" id="SSF46785">
    <property type="entry name" value="Winged helix' DNA-binding domain"/>
    <property type="match status" value="1"/>
</dbReference>
<organism evidence="2 3">
    <name type="scientific">Geodermatophilus tzadiensis</name>
    <dbReference type="NCBI Taxonomy" id="1137988"/>
    <lineage>
        <taxon>Bacteria</taxon>
        <taxon>Bacillati</taxon>
        <taxon>Actinomycetota</taxon>
        <taxon>Actinomycetes</taxon>
        <taxon>Geodermatophilales</taxon>
        <taxon>Geodermatophilaceae</taxon>
        <taxon>Geodermatophilus</taxon>
    </lineage>
</organism>
<feature type="domain" description="HTH arsR-type" evidence="1">
    <location>
        <begin position="23"/>
        <end position="105"/>
    </location>
</feature>
<sequence>MFMVRGVPEEIPPVEAVDVSDPRVLRAVAHPLRAALLGLLRAEGPSTASRLGQRTGESSGSTSYHLRRLADSGLVEEVPGEGTGRERWWRARHRSTRWSTEEVVARPGGREVVEEMTSQLLATQRRVLAAHAEQREQLDEAWRDATSLNDWALHLSPAAAGELVDELNAVVARWRAEREEPGQPLVQVLVDVFRLPGHAS</sequence>
<dbReference type="InterPro" id="IPR011991">
    <property type="entry name" value="ArsR-like_HTH"/>
</dbReference>
<reference evidence="2 3" key="1">
    <citation type="submission" date="2018-03" db="EMBL/GenBank/DDBJ databases">
        <title>Genomic Encyclopedia of Archaeal and Bacterial Type Strains, Phase II (KMG-II): from individual species to whole genera.</title>
        <authorList>
            <person name="Goeker M."/>
        </authorList>
    </citation>
    <scope>NUCLEOTIDE SEQUENCE [LARGE SCALE GENOMIC DNA]</scope>
    <source>
        <strain evidence="2 3">DSM 45416</strain>
    </source>
</reference>
<evidence type="ECO:0000313" key="3">
    <source>
        <dbReference type="Proteomes" id="UP000239210"/>
    </source>
</evidence>
<dbReference type="SMART" id="SM00418">
    <property type="entry name" value="HTH_ARSR"/>
    <property type="match status" value="1"/>
</dbReference>